<keyword evidence="1" id="KW-0472">Membrane</keyword>
<gene>
    <name evidence="2" type="ORF">P9850_04650</name>
</gene>
<dbReference type="InterPro" id="IPR021338">
    <property type="entry name" value="DUF2953"/>
</dbReference>
<evidence type="ECO:0000313" key="3">
    <source>
        <dbReference type="Proteomes" id="UP001339962"/>
    </source>
</evidence>
<keyword evidence="1" id="KW-0812">Transmembrane</keyword>
<evidence type="ECO:0000256" key="1">
    <source>
        <dbReference type="SAM" id="Phobius"/>
    </source>
</evidence>
<dbReference type="RefSeq" id="WP_231734579.1">
    <property type="nucleotide sequence ID" value="NZ_JACIDF010000003.1"/>
</dbReference>
<dbReference type="EMBL" id="JARTLI010000004">
    <property type="protein sequence ID" value="MED5051164.1"/>
    <property type="molecule type" value="Genomic_DNA"/>
</dbReference>
<keyword evidence="1" id="KW-1133">Transmembrane helix</keyword>
<feature type="transmembrane region" description="Helical" evidence="1">
    <location>
        <begin position="6"/>
        <end position="30"/>
    </location>
</feature>
<evidence type="ECO:0000313" key="2">
    <source>
        <dbReference type="EMBL" id="MED5051164.1"/>
    </source>
</evidence>
<reference evidence="2 3" key="1">
    <citation type="submission" date="2023-03" db="EMBL/GenBank/DDBJ databases">
        <title>Bacillus Genome Sequencing.</title>
        <authorList>
            <person name="Dunlap C."/>
        </authorList>
    </citation>
    <scope>NUCLEOTIDE SEQUENCE [LARGE SCALE GENOMIC DNA]</scope>
    <source>
        <strain evidence="2 3">NRS-38</strain>
    </source>
</reference>
<accession>A0ABD5ISA2</accession>
<comment type="caution">
    <text evidence="2">The sequence shown here is derived from an EMBL/GenBank/DDBJ whole genome shotgun (WGS) entry which is preliminary data.</text>
</comment>
<name>A0ABD5ISA2_9BACL</name>
<proteinExistence type="predicted"/>
<organism evidence="2 3">
    <name type="scientific">Anoxybacteroides rupiense</name>
    <dbReference type="NCBI Taxonomy" id="311460"/>
    <lineage>
        <taxon>Bacteria</taxon>
        <taxon>Bacillati</taxon>
        <taxon>Bacillota</taxon>
        <taxon>Bacilli</taxon>
        <taxon>Bacillales</taxon>
        <taxon>Anoxybacillaceae</taxon>
        <taxon>Anoxybacteroides</taxon>
    </lineage>
</organism>
<dbReference type="AlphaFoldDB" id="A0ABD5ISA2"/>
<sequence>MRIVIAIIIISIIILFLLILLFMKLSITILFQHAQDNDECRIIFKTFFGLIRYTILIPLIKVDESSPGIVFLHKEKLNHRSESPAKRKKYDPREIIHSFKETRDFARHVIHLHVIIRKFMARVSVTKLEWSTNIGTGDAAQTGIAVGIGWTLKYGVVALVSKFMKLKTKPLLSITPSFQKAVSETKITCMIHFRIGYAMLAGIRILKYWRGNRLKLKSFVSRQANESY</sequence>
<dbReference type="Pfam" id="PF11167">
    <property type="entry name" value="DUF2953"/>
    <property type="match status" value="1"/>
</dbReference>
<protein>
    <submittedName>
        <fullName evidence="2">DUF2953 domain-containing protein</fullName>
    </submittedName>
</protein>
<dbReference type="Proteomes" id="UP001339962">
    <property type="component" value="Unassembled WGS sequence"/>
</dbReference>